<dbReference type="EMBL" id="JBEZVE010000019">
    <property type="protein sequence ID" value="MEU3785212.1"/>
    <property type="molecule type" value="Genomic_DNA"/>
</dbReference>
<protein>
    <submittedName>
        <fullName evidence="2">Uncharacterized protein</fullName>
    </submittedName>
</protein>
<name>A0ABV2ZRM9_9ACTN</name>
<keyword evidence="3" id="KW-1185">Reference proteome</keyword>
<dbReference type="Proteomes" id="UP001550739">
    <property type="component" value="Unassembled WGS sequence"/>
</dbReference>
<dbReference type="RefSeq" id="WP_334580104.1">
    <property type="nucleotide sequence ID" value="NZ_JBEZVE010000019.1"/>
</dbReference>
<proteinExistence type="predicted"/>
<accession>A0ABV2ZRM9</accession>
<evidence type="ECO:0000256" key="1">
    <source>
        <dbReference type="SAM" id="MobiDB-lite"/>
    </source>
</evidence>
<evidence type="ECO:0000313" key="2">
    <source>
        <dbReference type="EMBL" id="MEU3785212.1"/>
    </source>
</evidence>
<feature type="region of interest" description="Disordered" evidence="1">
    <location>
        <begin position="69"/>
        <end position="114"/>
    </location>
</feature>
<reference evidence="2 3" key="1">
    <citation type="submission" date="2024-06" db="EMBL/GenBank/DDBJ databases">
        <title>The Natural Products Discovery Center: Release of the First 8490 Sequenced Strains for Exploring Actinobacteria Biosynthetic Diversity.</title>
        <authorList>
            <person name="Kalkreuter E."/>
            <person name="Kautsar S.A."/>
            <person name="Yang D."/>
            <person name="Bader C.D."/>
            <person name="Teijaro C.N."/>
            <person name="Fluegel L."/>
            <person name="Davis C.M."/>
            <person name="Simpson J.R."/>
            <person name="Lauterbach L."/>
            <person name="Steele A.D."/>
            <person name="Gui C."/>
            <person name="Meng S."/>
            <person name="Li G."/>
            <person name="Viehrig K."/>
            <person name="Ye F."/>
            <person name="Su P."/>
            <person name="Kiefer A.F."/>
            <person name="Nichols A."/>
            <person name="Cepeda A.J."/>
            <person name="Yan W."/>
            <person name="Fan B."/>
            <person name="Jiang Y."/>
            <person name="Adhikari A."/>
            <person name="Zheng C.-J."/>
            <person name="Schuster L."/>
            <person name="Cowan T.M."/>
            <person name="Smanski M.J."/>
            <person name="Chevrette M.G."/>
            <person name="De Carvalho L.P.S."/>
            <person name="Shen B."/>
        </authorList>
    </citation>
    <scope>NUCLEOTIDE SEQUENCE [LARGE SCALE GENOMIC DNA]</scope>
    <source>
        <strain evidence="2 3">NPDC033843</strain>
    </source>
</reference>
<comment type="caution">
    <text evidence="2">The sequence shown here is derived from an EMBL/GenBank/DDBJ whole genome shotgun (WGS) entry which is preliminary data.</text>
</comment>
<sequence>MTHKWLPTVVTVIAVEDGGRLDCCDEDTAHVWVKVLGWSPRRAFLTGAAPFVAASGKEAADLAGEHFTARLDLDDPPGNDDTNGERLEWPELQLAPPIPAEWLDGGQDKDGGEG</sequence>
<evidence type="ECO:0000313" key="3">
    <source>
        <dbReference type="Proteomes" id="UP001550739"/>
    </source>
</evidence>
<organism evidence="2 3">
    <name type="scientific">Streptomyces sp. 900129855</name>
    <dbReference type="NCBI Taxonomy" id="3155129"/>
    <lineage>
        <taxon>Bacteria</taxon>
        <taxon>Bacillati</taxon>
        <taxon>Actinomycetota</taxon>
        <taxon>Actinomycetes</taxon>
        <taxon>Kitasatosporales</taxon>
        <taxon>Streptomycetaceae</taxon>
        <taxon>Streptomyces</taxon>
    </lineage>
</organism>
<gene>
    <name evidence="2" type="ORF">AB0E89_32545</name>
</gene>